<dbReference type="GO" id="GO:0005886">
    <property type="term" value="C:plasma membrane"/>
    <property type="evidence" value="ECO:0007669"/>
    <property type="project" value="UniProtKB-SubCell"/>
</dbReference>
<keyword evidence="6" id="KW-0406">Ion transport</keyword>
<keyword evidence="4" id="KW-0472">Membrane</keyword>
<keyword evidence="9" id="KW-1185">Reference proteome</keyword>
<protein>
    <recommendedName>
        <fullName evidence="6">Bestrophin homolog</fullName>
    </recommendedName>
</protein>
<comment type="function">
    <text evidence="6">Forms chloride channels.</text>
</comment>
<evidence type="ECO:0000256" key="7">
    <source>
        <dbReference type="SAM" id="MobiDB-lite"/>
    </source>
</evidence>
<proteinExistence type="inferred from homology"/>
<feature type="compositionally biased region" description="Polar residues" evidence="7">
    <location>
        <begin position="381"/>
        <end position="393"/>
    </location>
</feature>
<accession>A0A811KZ91</accession>
<comment type="subcellular location">
    <subcellularLocation>
        <location evidence="6">Cell membrane</location>
        <topology evidence="6">Multi-pass membrane protein</topology>
    </subcellularLocation>
    <subcellularLocation>
        <location evidence="1">Membrane</location>
    </subcellularLocation>
</comment>
<dbReference type="GO" id="GO:0034707">
    <property type="term" value="C:chloride channel complex"/>
    <property type="evidence" value="ECO:0007669"/>
    <property type="project" value="UniProtKB-KW"/>
</dbReference>
<keyword evidence="6" id="KW-0813">Transport</keyword>
<dbReference type="Proteomes" id="UP000783686">
    <property type="component" value="Unassembled WGS sequence"/>
</dbReference>
<evidence type="ECO:0000256" key="4">
    <source>
        <dbReference type="ARBA" id="ARBA00023136"/>
    </source>
</evidence>
<dbReference type="InterPro" id="IPR021134">
    <property type="entry name" value="Bestrophin-like"/>
</dbReference>
<dbReference type="PANTHER" id="PTHR10736:SF0">
    <property type="entry name" value="BESTROPHIN HOMOLOG"/>
    <property type="match status" value="1"/>
</dbReference>
<evidence type="ECO:0000256" key="1">
    <source>
        <dbReference type="ARBA" id="ARBA00004370"/>
    </source>
</evidence>
<sequence>MFDANSMLSIWELSRSFDTQLDWIPLQFMLGFFVTIVVDRWKQIFHNIGFIDNTALRLAVYMDGEDAYHKTVRRNIIRYMCLSQILVLRDIAVPVRKRFPSYEAIVEAGFMNKTELEHFRRLDNGFARYWVPINWCYNLVREERKKENFPNDLFCHSIIEELRTFRLNLQELTNYDWVPVPLAYPQVVFLAVRVYFIICIFSRQYTTKPDVSHDWYVILQNVLPIMTALQFFFCMGWLKVAEALLNPLGEDDDDFETNFIIDRNLAIGLAIVDDCRNSVPVQIRDVFGSNDRALDVTSGKVEVHALIGSASELVVDDQDQEPRKNSFPNVNQSLRNLRQQVQRRLSRTYSSSVSPTIEDLERAGAQLSDDDIRRLKERRQTVSGMLSNSTNLGTLAEEDDSSTESKDFHKESDKDGKNNKQL</sequence>
<evidence type="ECO:0000256" key="5">
    <source>
        <dbReference type="ARBA" id="ARBA00034769"/>
    </source>
</evidence>
<dbReference type="OrthoDB" id="201595at2759"/>
<evidence type="ECO:0000256" key="3">
    <source>
        <dbReference type="ARBA" id="ARBA00022989"/>
    </source>
</evidence>
<keyword evidence="6" id="KW-1003">Cell membrane</keyword>
<keyword evidence="6" id="KW-0869">Chloride channel</keyword>
<evidence type="ECO:0000313" key="8">
    <source>
        <dbReference type="EMBL" id="CAD5220852.1"/>
    </source>
</evidence>
<gene>
    <name evidence="8" type="ORF">BOKJ2_LOCUS9151</name>
</gene>
<evidence type="ECO:0000256" key="6">
    <source>
        <dbReference type="RuleBase" id="RU363126"/>
    </source>
</evidence>
<dbReference type="Pfam" id="PF01062">
    <property type="entry name" value="Bestrophin"/>
    <property type="match status" value="1"/>
</dbReference>
<evidence type="ECO:0000313" key="9">
    <source>
        <dbReference type="Proteomes" id="UP000614601"/>
    </source>
</evidence>
<organism evidence="8 9">
    <name type="scientific">Bursaphelenchus okinawaensis</name>
    <dbReference type="NCBI Taxonomy" id="465554"/>
    <lineage>
        <taxon>Eukaryota</taxon>
        <taxon>Metazoa</taxon>
        <taxon>Ecdysozoa</taxon>
        <taxon>Nematoda</taxon>
        <taxon>Chromadorea</taxon>
        <taxon>Rhabditida</taxon>
        <taxon>Tylenchina</taxon>
        <taxon>Tylenchomorpha</taxon>
        <taxon>Aphelenchoidea</taxon>
        <taxon>Aphelenchoididae</taxon>
        <taxon>Bursaphelenchus</taxon>
    </lineage>
</organism>
<name>A0A811KZ91_9BILA</name>
<evidence type="ECO:0000256" key="2">
    <source>
        <dbReference type="ARBA" id="ARBA00022692"/>
    </source>
</evidence>
<keyword evidence="6" id="KW-0407">Ion channel</keyword>
<dbReference type="EMBL" id="CAJFDH010000004">
    <property type="protein sequence ID" value="CAD5220852.1"/>
    <property type="molecule type" value="Genomic_DNA"/>
</dbReference>
<keyword evidence="2" id="KW-0812">Transmembrane</keyword>
<dbReference type="GO" id="GO:0005254">
    <property type="term" value="F:chloride channel activity"/>
    <property type="evidence" value="ECO:0007669"/>
    <property type="project" value="UniProtKB-KW"/>
</dbReference>
<dbReference type="PANTHER" id="PTHR10736">
    <property type="entry name" value="BESTROPHIN"/>
    <property type="match status" value="1"/>
</dbReference>
<dbReference type="EMBL" id="CAJFCW020000004">
    <property type="protein sequence ID" value="CAG9114206.1"/>
    <property type="molecule type" value="Genomic_DNA"/>
</dbReference>
<dbReference type="AlphaFoldDB" id="A0A811KZ91"/>
<keyword evidence="3" id="KW-1133">Transmembrane helix</keyword>
<keyword evidence="6" id="KW-0868">Chloride</keyword>
<comment type="caution">
    <text evidence="8">The sequence shown here is derived from an EMBL/GenBank/DDBJ whole genome shotgun (WGS) entry which is preliminary data.</text>
</comment>
<dbReference type="InterPro" id="IPR000615">
    <property type="entry name" value="Bestrophin"/>
</dbReference>
<dbReference type="Proteomes" id="UP000614601">
    <property type="component" value="Unassembled WGS sequence"/>
</dbReference>
<comment type="similarity">
    <text evidence="5 6">Belongs to the anion channel-forming bestrophin (TC 1.A.46) family. Calcium-sensitive chloride channel subfamily.</text>
</comment>
<feature type="region of interest" description="Disordered" evidence="7">
    <location>
        <begin position="380"/>
        <end position="422"/>
    </location>
</feature>
<feature type="compositionally biased region" description="Basic and acidic residues" evidence="7">
    <location>
        <begin position="403"/>
        <end position="422"/>
    </location>
</feature>
<reference evidence="8" key="1">
    <citation type="submission" date="2020-09" db="EMBL/GenBank/DDBJ databases">
        <authorList>
            <person name="Kikuchi T."/>
        </authorList>
    </citation>
    <scope>NUCLEOTIDE SEQUENCE</scope>
    <source>
        <strain evidence="8">SH1</strain>
    </source>
</reference>